<protein>
    <submittedName>
        <fullName evidence="2">Phage protein D</fullName>
    </submittedName>
</protein>
<feature type="region of interest" description="Disordered" evidence="1">
    <location>
        <begin position="317"/>
        <end position="384"/>
    </location>
</feature>
<gene>
    <name evidence="2" type="ORF">SADFL11_5301</name>
</gene>
<organism evidence="2 3">
    <name type="scientific">Roseibium alexandrii (strain DSM 17067 / NCIMB 14079 / DFL-11)</name>
    <name type="common">Labrenzia alexandrii</name>
    <dbReference type="NCBI Taxonomy" id="244592"/>
    <lineage>
        <taxon>Bacteria</taxon>
        <taxon>Pseudomonadati</taxon>
        <taxon>Pseudomonadota</taxon>
        <taxon>Alphaproteobacteria</taxon>
        <taxon>Hyphomicrobiales</taxon>
        <taxon>Stappiaceae</taxon>
        <taxon>Roseibium</taxon>
    </lineage>
</organism>
<proteinExistence type="predicted"/>
<evidence type="ECO:0000256" key="1">
    <source>
        <dbReference type="SAM" id="MobiDB-lite"/>
    </source>
</evidence>
<name>A0A5E8H666_ROSAD</name>
<feature type="region of interest" description="Disordered" evidence="1">
    <location>
        <begin position="257"/>
        <end position="278"/>
    </location>
</feature>
<comment type="caution">
    <text evidence="2">The sequence shown here is derived from an EMBL/GenBank/DDBJ whole genome shotgun (WGS) entry which is preliminary data.</text>
</comment>
<dbReference type="Proteomes" id="UP000004703">
    <property type="component" value="Chromosome"/>
</dbReference>
<feature type="compositionally biased region" description="Basic and acidic residues" evidence="1">
    <location>
        <begin position="263"/>
        <end position="275"/>
    </location>
</feature>
<reference evidence="2 3" key="2">
    <citation type="submission" date="2013-04" db="EMBL/GenBank/DDBJ databases">
        <authorList>
            <person name="Fiebig A."/>
            <person name="Pradella S."/>
            <person name="Wagner-Doebler I."/>
        </authorList>
    </citation>
    <scope>NUCLEOTIDE SEQUENCE [LARGE SCALE GENOMIC DNA]</scope>
    <source>
        <strain evidence="3">DSM 17067 / NCIMB 14079 / DFL-11</strain>
    </source>
</reference>
<dbReference type="Pfam" id="PF05954">
    <property type="entry name" value="Phage_GPD"/>
    <property type="match status" value="1"/>
</dbReference>
<feature type="compositionally biased region" description="Low complexity" evidence="1">
    <location>
        <begin position="349"/>
        <end position="361"/>
    </location>
</feature>
<dbReference type="RefSeq" id="WP_228198258.1">
    <property type="nucleotide sequence ID" value="NZ_CM011002.1"/>
</dbReference>
<dbReference type="AlphaFoldDB" id="A0A5E8H666"/>
<evidence type="ECO:0000313" key="2">
    <source>
        <dbReference type="EMBL" id="EEE48011.2"/>
    </source>
</evidence>
<dbReference type="SUPFAM" id="SSF69279">
    <property type="entry name" value="Phage tail proteins"/>
    <property type="match status" value="1"/>
</dbReference>
<accession>A0A5E8H666</accession>
<reference evidence="2 3" key="1">
    <citation type="submission" date="2008-01" db="EMBL/GenBank/DDBJ databases">
        <authorList>
            <person name="Wagner-Dobler I."/>
            <person name="Ferriera S."/>
            <person name="Johnson J."/>
            <person name="Kravitz S."/>
            <person name="Beeson K."/>
            <person name="Sutton G."/>
            <person name="Rogers Y.-H."/>
            <person name="Friedman R."/>
            <person name="Frazier M."/>
            <person name="Venter J.C."/>
        </authorList>
    </citation>
    <scope>NUCLEOTIDE SEQUENCE [LARGE SCALE GENOMIC DNA]</scope>
    <source>
        <strain evidence="3">DSM 17067 / NCIMB 14079 / DFL-11</strain>
    </source>
</reference>
<dbReference type="EMBL" id="ACCU02000003">
    <property type="protein sequence ID" value="EEE48011.2"/>
    <property type="molecule type" value="Genomic_DNA"/>
</dbReference>
<evidence type="ECO:0000313" key="3">
    <source>
        <dbReference type="Proteomes" id="UP000004703"/>
    </source>
</evidence>
<sequence>MAHWKTHWKVLVNGQDMTISMRPFLIDITVTDKEGSASDTCALTLDDTGGQLALPSEGASLLVFLNGVLVFSGVVDTVRSSGSRGGGRLLRVSAKGFDSRGKIKQPMQIHQDDGTIGDFLKKLGSKVGLDVKVDPAFASIARTYLAADGESFLHVGQRLARELGATFKIRNTKAVFAKRGAEAGLPTVTGQAGAKQPGNVINWDIAPFAGRRSFTKAKVQYFDREAAEFKTEEVDIELDRGLPEAVNFVRSKAATKSQAKNIAEARKREAEREGGEGNVLLDLTPEAQAEAMFALKGARPGVDGTYRIVTVTHKADRNGGSTTALELKQPGGGAGKDSRKSKNAPGTPTGAQDTSGAAGADGAAGGGSGLNLDNVGSNPGDGPE</sequence>